<evidence type="ECO:0000313" key="4">
    <source>
        <dbReference type="Proteomes" id="UP000594260"/>
    </source>
</evidence>
<feature type="compositionally biased region" description="Low complexity" evidence="1">
    <location>
        <begin position="155"/>
        <end position="171"/>
    </location>
</feature>
<dbReference type="OrthoDB" id="10469116at2759"/>
<keyword evidence="2" id="KW-1133">Transmembrane helix</keyword>
<evidence type="ECO:0000256" key="2">
    <source>
        <dbReference type="SAM" id="Phobius"/>
    </source>
</evidence>
<evidence type="ECO:0000256" key="1">
    <source>
        <dbReference type="SAM" id="MobiDB-lite"/>
    </source>
</evidence>
<organism evidence="3 4">
    <name type="scientific">Varroa destructor</name>
    <name type="common">Honeybee mite</name>
    <dbReference type="NCBI Taxonomy" id="109461"/>
    <lineage>
        <taxon>Eukaryota</taxon>
        <taxon>Metazoa</taxon>
        <taxon>Ecdysozoa</taxon>
        <taxon>Arthropoda</taxon>
        <taxon>Chelicerata</taxon>
        <taxon>Arachnida</taxon>
        <taxon>Acari</taxon>
        <taxon>Parasitiformes</taxon>
        <taxon>Mesostigmata</taxon>
        <taxon>Gamasina</taxon>
        <taxon>Dermanyssoidea</taxon>
        <taxon>Varroidae</taxon>
        <taxon>Varroa</taxon>
    </lineage>
</organism>
<dbReference type="GeneID" id="111244869"/>
<dbReference type="KEGG" id="vde:111244869"/>
<dbReference type="AlphaFoldDB" id="A0A7M7MAL8"/>
<evidence type="ECO:0000313" key="3">
    <source>
        <dbReference type="EnsemblMetazoa" id="XP_022648103"/>
    </source>
</evidence>
<protein>
    <submittedName>
        <fullName evidence="3">Uncharacterized protein</fullName>
    </submittedName>
</protein>
<dbReference type="Proteomes" id="UP000594260">
    <property type="component" value="Unplaced"/>
</dbReference>
<keyword evidence="4" id="KW-1185">Reference proteome</keyword>
<dbReference type="RefSeq" id="XP_022648103.1">
    <property type="nucleotide sequence ID" value="XM_022792368.1"/>
</dbReference>
<reference evidence="3" key="1">
    <citation type="submission" date="2021-01" db="UniProtKB">
        <authorList>
            <consortium name="EnsemblMetazoa"/>
        </authorList>
    </citation>
    <scope>IDENTIFICATION</scope>
</reference>
<feature type="transmembrane region" description="Helical" evidence="2">
    <location>
        <begin position="53"/>
        <end position="76"/>
    </location>
</feature>
<proteinExistence type="predicted"/>
<accession>A0A7M7MAL8</accession>
<dbReference type="EnsemblMetazoa" id="XM_022792368">
    <property type="protein sequence ID" value="XP_022648103"/>
    <property type="gene ID" value="LOC111244869"/>
</dbReference>
<sequence length="272" mass="29242">MSVAVATSETVAPAAATLSKVLCSGAMRNATAQVLAAAHAQIQEMHANSGSRAVGYVIVVLLLYALALAVVLIKYVRQERYEARLYHIYDEFVRRDRFLRLSKRHSSAGHSAMFAGVTSTTNCEEMPPLQFPHPGTLTSGSALSPGASGGVPYCGPSGAKTPPGPAGTTGPLRIPHIHLPASKIRNPHPLSDEEGDDDGPIQLFRSLYDIEAGYLCLGQASGSYVRFRSSFLPTGSLLQPFRRQLFQEELLGVRASIPVRVEDSQRQLDSTV</sequence>
<dbReference type="InParanoid" id="A0A7M7MAL8"/>
<keyword evidence="2" id="KW-0472">Membrane</keyword>
<feature type="region of interest" description="Disordered" evidence="1">
    <location>
        <begin position="153"/>
        <end position="172"/>
    </location>
</feature>
<keyword evidence="2" id="KW-0812">Transmembrane</keyword>
<name>A0A7M7MAL8_VARDE</name>